<evidence type="ECO:0000256" key="4">
    <source>
        <dbReference type="ARBA" id="ARBA00023069"/>
    </source>
</evidence>
<dbReference type="Pfam" id="PF13868">
    <property type="entry name" value="TPH"/>
    <property type="match status" value="1"/>
</dbReference>
<accession>A0A834KVG9</accession>
<proteinExistence type="inferred from homology"/>
<evidence type="ECO:0000256" key="3">
    <source>
        <dbReference type="ARBA" id="ARBA00023054"/>
    </source>
</evidence>
<organism evidence="10 11">
    <name type="scientific">Vespula vulgaris</name>
    <name type="common">Yellow jacket</name>
    <name type="synonym">Wasp</name>
    <dbReference type="NCBI Taxonomy" id="7454"/>
    <lineage>
        <taxon>Eukaryota</taxon>
        <taxon>Metazoa</taxon>
        <taxon>Ecdysozoa</taxon>
        <taxon>Arthropoda</taxon>
        <taxon>Hexapoda</taxon>
        <taxon>Insecta</taxon>
        <taxon>Pterygota</taxon>
        <taxon>Neoptera</taxon>
        <taxon>Endopterygota</taxon>
        <taxon>Hymenoptera</taxon>
        <taxon>Apocrita</taxon>
        <taxon>Aculeata</taxon>
        <taxon>Vespoidea</taxon>
        <taxon>Vespidae</taxon>
        <taxon>Vespinae</taxon>
        <taxon>Vespula</taxon>
    </lineage>
</organism>
<reference evidence="10" key="1">
    <citation type="journal article" date="2020" name="G3 (Bethesda)">
        <title>High-Quality Assemblies for Three Invasive Social Wasps from the &lt;i&gt;Vespula&lt;/i&gt; Genus.</title>
        <authorList>
            <person name="Harrop T.W.R."/>
            <person name="Guhlin J."/>
            <person name="McLaughlin G.M."/>
            <person name="Permina E."/>
            <person name="Stockwell P."/>
            <person name="Gilligan J."/>
            <person name="Le Lec M.F."/>
            <person name="Gruber M.A.M."/>
            <person name="Quinn O."/>
            <person name="Lovegrove M."/>
            <person name="Duncan E.J."/>
            <person name="Remnant E.J."/>
            <person name="Van Eeckhoven J."/>
            <person name="Graham B."/>
            <person name="Knapp R.A."/>
            <person name="Langford K.W."/>
            <person name="Kronenberg Z."/>
            <person name="Press M.O."/>
            <person name="Eacker S.M."/>
            <person name="Wilson-Rankin E.E."/>
            <person name="Purcell J."/>
            <person name="Lester P.J."/>
            <person name="Dearden P.K."/>
        </authorList>
    </citation>
    <scope>NUCLEOTIDE SEQUENCE</scope>
    <source>
        <strain evidence="10">Marl-1</strain>
    </source>
</reference>
<keyword evidence="5" id="KW-0966">Cell projection</keyword>
<dbReference type="PANTHER" id="PTHR15504:SF0">
    <property type="entry name" value="CILIA- AND FLAGELLA-ASSOCIATED PROTEIN 45"/>
    <property type="match status" value="1"/>
</dbReference>
<feature type="coiled-coil region" evidence="8">
    <location>
        <begin position="153"/>
        <end position="210"/>
    </location>
</feature>
<evidence type="ECO:0000313" key="11">
    <source>
        <dbReference type="Proteomes" id="UP000614350"/>
    </source>
</evidence>
<feature type="coiled-coil region" evidence="8">
    <location>
        <begin position="277"/>
        <end position="375"/>
    </location>
</feature>
<evidence type="ECO:0000256" key="8">
    <source>
        <dbReference type="SAM" id="Coils"/>
    </source>
</evidence>
<protein>
    <recommendedName>
        <fullName evidence="7">Cilia- and flagella-associated protein 45</fullName>
    </recommendedName>
</protein>
<keyword evidence="2" id="KW-0282">Flagellum</keyword>
<dbReference type="AlphaFoldDB" id="A0A834KVG9"/>
<dbReference type="InterPro" id="IPR033253">
    <property type="entry name" value="CFAP45"/>
</dbReference>
<comment type="caution">
    <text evidence="10">The sequence shown here is derived from an EMBL/GenBank/DDBJ whole genome shotgun (WGS) entry which is preliminary data.</text>
</comment>
<keyword evidence="11" id="KW-1185">Reference proteome</keyword>
<gene>
    <name evidence="10" type="ORF">HZH66_000930</name>
</gene>
<dbReference type="InterPro" id="IPR043597">
    <property type="entry name" value="TPH_dom"/>
</dbReference>
<sequence>MSKTLNISNTIDIPLRRQVSFCGKSKYRDNEKYTSNIISANLRRSIVFGEWKTEKTRTENGKPKHLTASIGSRKPIVITKKKYKEFKKHGHYVTKEEKQATIALAEEERYRLTKDSMMRKEAIRRMDLTKTREKDKILNEVEEEARKRTMHLLERAYNLKLEQEEEIQKYNRLILETKCRAIRDMQIAEKKLIKQELAEEEKRLNDMMENERRWAIEEDLKKEEEEISRKQIFAKVLKDQITENEEQRILEFERKQEESQLINMNNITWQLVEIEKLRHKEAESAKIRQDLAEVNEQLKHFKVMEQEENRIIDLRIKQYKKYKEERETQLDEKQRSENLYKEQEKERLAVQAKHAQDLQAQIDAINADRIQEEVEREWRRKEKEEAMKKIETIQDLRKGREEQIKNKKLIQAIEIDREKCEFERILRVQKEAFCHDKKNREKKQQEALVHRSEILKQVNEKERERIQARQKMFEEGLAIRTQVAMRKKKLQEAMNKKCEEMRESKVPEIYINEVKRMIENIK</sequence>
<evidence type="ECO:0000256" key="1">
    <source>
        <dbReference type="ARBA" id="ARBA00004230"/>
    </source>
</evidence>
<dbReference type="EMBL" id="JACSEA010000001">
    <property type="protein sequence ID" value="KAF7412034.1"/>
    <property type="molecule type" value="Genomic_DNA"/>
</dbReference>
<name>A0A834KVG9_VESVU</name>
<evidence type="ECO:0000259" key="9">
    <source>
        <dbReference type="Pfam" id="PF13868"/>
    </source>
</evidence>
<evidence type="ECO:0000313" key="10">
    <source>
        <dbReference type="EMBL" id="KAF7412034.1"/>
    </source>
</evidence>
<dbReference type="Proteomes" id="UP000614350">
    <property type="component" value="Unassembled WGS sequence"/>
</dbReference>
<keyword evidence="4" id="KW-0969">Cilium</keyword>
<evidence type="ECO:0000256" key="6">
    <source>
        <dbReference type="ARBA" id="ARBA00034116"/>
    </source>
</evidence>
<feature type="domain" description="Trichohyalin-plectin-homology" evidence="9">
    <location>
        <begin position="161"/>
        <end position="508"/>
    </location>
</feature>
<dbReference type="PANTHER" id="PTHR15504">
    <property type="entry name" value="NASOPHARYNGEAL EPITHELIUM SPECIFIC PROTEIN 1"/>
    <property type="match status" value="1"/>
</dbReference>
<evidence type="ECO:0000256" key="2">
    <source>
        <dbReference type="ARBA" id="ARBA00022846"/>
    </source>
</evidence>
<keyword evidence="3 8" id="KW-0175">Coiled coil</keyword>
<comment type="similarity">
    <text evidence="6">Belongs to the CFAP45 family.</text>
</comment>
<evidence type="ECO:0000256" key="7">
    <source>
        <dbReference type="ARBA" id="ARBA00034142"/>
    </source>
</evidence>
<dbReference type="GO" id="GO:0031514">
    <property type="term" value="C:motile cilium"/>
    <property type="evidence" value="ECO:0007669"/>
    <property type="project" value="UniProtKB-SubCell"/>
</dbReference>
<evidence type="ECO:0000256" key="5">
    <source>
        <dbReference type="ARBA" id="ARBA00023273"/>
    </source>
</evidence>
<comment type="subcellular location">
    <subcellularLocation>
        <location evidence="1">Cell projection</location>
        <location evidence="1">Cilium</location>
        <location evidence="1">Flagellum</location>
    </subcellularLocation>
</comment>